<dbReference type="InterPro" id="IPR045175">
    <property type="entry name" value="M28_fam"/>
</dbReference>
<evidence type="ECO:0000256" key="2">
    <source>
        <dbReference type="ARBA" id="ARBA00022438"/>
    </source>
</evidence>
<dbReference type="OrthoDB" id="2214at2759"/>
<feature type="compositionally biased region" description="Polar residues" evidence="10">
    <location>
        <begin position="182"/>
        <end position="201"/>
    </location>
</feature>
<dbReference type="PANTHER" id="PTHR12147">
    <property type="entry name" value="METALLOPEPTIDASE M28 FAMILY MEMBER"/>
    <property type="match status" value="1"/>
</dbReference>
<dbReference type="InterPro" id="IPR007484">
    <property type="entry name" value="Peptidase_M28"/>
</dbReference>
<sequence length="427" mass="46937">MKSLLSLVALACVAAASPIADQVPLNSPHAFAHPDFPNFDLNAIRLVQFEDQSAPVQMTEWQKLEAKSRGFKYFDVTDTPHLGSSAQLRIQSVFPEPNATEKVLPILKTLSTKGPEENLRKFSSFRTRHYRSETGAQSQAWLVSKIAEVARVHHGGMGFRFTSREGQADGLTLKSFLTNVKRSPSPNSLTHGGRTRSSSESMGPPAPTMESLLLAPTRTARKSLFISISTISSDNFPFSNMLFFLPAPGADDDGSGSVTILESYRGLLAADFHPERAVEFHWYSAEEGGLLGSQAVAQHYEANNVNVIAMSQFDMTAWVKRGTREEVGIIGDFVDEGLTAFNKALVETYLDIPWVETKCGYACSDHASWMKAGYPSSFTIESSFENSNQNIHSTNDRIDVSDEFSFDHMLEFSKLAVAFAVELGGSK</sequence>
<accession>A0A8H6T9M3</accession>
<evidence type="ECO:0000313" key="12">
    <source>
        <dbReference type="EMBL" id="KAF7313643.1"/>
    </source>
</evidence>
<evidence type="ECO:0000313" key="13">
    <source>
        <dbReference type="Proteomes" id="UP000613580"/>
    </source>
</evidence>
<evidence type="ECO:0000256" key="1">
    <source>
        <dbReference type="ARBA" id="ARBA00001947"/>
    </source>
</evidence>
<evidence type="ECO:0000256" key="10">
    <source>
        <dbReference type="SAM" id="MobiDB-lite"/>
    </source>
</evidence>
<comment type="similarity">
    <text evidence="8">Belongs to the peptidase M28 family. M28E subfamily.</text>
</comment>
<evidence type="ECO:0000256" key="7">
    <source>
        <dbReference type="ARBA" id="ARBA00022833"/>
    </source>
</evidence>
<feature type="region of interest" description="Disordered" evidence="10">
    <location>
        <begin position="182"/>
        <end position="210"/>
    </location>
</feature>
<dbReference type="SUPFAM" id="SSF53187">
    <property type="entry name" value="Zn-dependent exopeptidases"/>
    <property type="match status" value="1"/>
</dbReference>
<organism evidence="12 13">
    <name type="scientific">Mycena chlorophos</name>
    <name type="common">Agaric fungus</name>
    <name type="synonym">Agaricus chlorophos</name>
    <dbReference type="NCBI Taxonomy" id="658473"/>
    <lineage>
        <taxon>Eukaryota</taxon>
        <taxon>Fungi</taxon>
        <taxon>Dikarya</taxon>
        <taxon>Basidiomycota</taxon>
        <taxon>Agaricomycotina</taxon>
        <taxon>Agaricomycetes</taxon>
        <taxon>Agaricomycetidae</taxon>
        <taxon>Agaricales</taxon>
        <taxon>Marasmiineae</taxon>
        <taxon>Mycenaceae</taxon>
        <taxon>Mycena</taxon>
    </lineage>
</organism>
<dbReference type="GO" id="GO:0008235">
    <property type="term" value="F:metalloexopeptidase activity"/>
    <property type="evidence" value="ECO:0007669"/>
    <property type="project" value="InterPro"/>
</dbReference>
<dbReference type="PANTHER" id="PTHR12147:SF56">
    <property type="entry name" value="AMINOPEPTIDASE YDR415C-RELATED"/>
    <property type="match status" value="1"/>
</dbReference>
<keyword evidence="2" id="KW-0031">Aminopeptidase</keyword>
<comment type="cofactor">
    <cofactor evidence="1">
        <name>Zn(2+)</name>
        <dbReference type="ChEBI" id="CHEBI:29105"/>
    </cofactor>
</comment>
<dbReference type="Gene3D" id="3.40.630.10">
    <property type="entry name" value="Zn peptidases"/>
    <property type="match status" value="1"/>
</dbReference>
<evidence type="ECO:0000259" key="11">
    <source>
        <dbReference type="Pfam" id="PF04389"/>
    </source>
</evidence>
<keyword evidence="3 9" id="KW-0645">Protease</keyword>
<evidence type="ECO:0000256" key="3">
    <source>
        <dbReference type="ARBA" id="ARBA00022670"/>
    </source>
</evidence>
<gene>
    <name evidence="12" type="ORF">HMN09_00520700</name>
</gene>
<keyword evidence="5 9" id="KW-0732">Signal</keyword>
<keyword evidence="4 9" id="KW-0479">Metal-binding</keyword>
<evidence type="ECO:0000256" key="4">
    <source>
        <dbReference type="ARBA" id="ARBA00022723"/>
    </source>
</evidence>
<feature type="signal peptide" evidence="9">
    <location>
        <begin position="1"/>
        <end position="16"/>
    </location>
</feature>
<keyword evidence="7 9" id="KW-0862">Zinc</keyword>
<feature type="chain" id="PRO_5034593748" description="Peptide hydrolase" evidence="9">
    <location>
        <begin position="17"/>
        <end position="427"/>
    </location>
</feature>
<dbReference type="AlphaFoldDB" id="A0A8H6T9M3"/>
<keyword evidence="13" id="KW-1185">Reference proteome</keyword>
<protein>
    <recommendedName>
        <fullName evidence="9">Peptide hydrolase</fullName>
        <ecNumber evidence="9">3.4.-.-</ecNumber>
    </recommendedName>
</protein>
<evidence type="ECO:0000256" key="8">
    <source>
        <dbReference type="ARBA" id="ARBA00043962"/>
    </source>
</evidence>
<comment type="caution">
    <text evidence="12">The sequence shown here is derived from an EMBL/GenBank/DDBJ whole genome shotgun (WGS) entry which is preliminary data.</text>
</comment>
<dbReference type="GO" id="GO:0046872">
    <property type="term" value="F:metal ion binding"/>
    <property type="evidence" value="ECO:0007669"/>
    <property type="project" value="UniProtKB-KW"/>
</dbReference>
<evidence type="ECO:0000256" key="9">
    <source>
        <dbReference type="RuleBase" id="RU361240"/>
    </source>
</evidence>
<feature type="domain" description="Peptidase M28" evidence="11">
    <location>
        <begin position="247"/>
        <end position="411"/>
    </location>
</feature>
<proteinExistence type="inferred from homology"/>
<dbReference type="Proteomes" id="UP000613580">
    <property type="component" value="Unassembled WGS sequence"/>
</dbReference>
<dbReference type="GO" id="GO:0006508">
    <property type="term" value="P:proteolysis"/>
    <property type="evidence" value="ECO:0007669"/>
    <property type="project" value="UniProtKB-KW"/>
</dbReference>
<dbReference type="Pfam" id="PF04389">
    <property type="entry name" value="Peptidase_M28"/>
    <property type="match status" value="1"/>
</dbReference>
<evidence type="ECO:0000256" key="6">
    <source>
        <dbReference type="ARBA" id="ARBA00022801"/>
    </source>
</evidence>
<reference evidence="12" key="1">
    <citation type="submission" date="2020-05" db="EMBL/GenBank/DDBJ databases">
        <title>Mycena genomes resolve the evolution of fungal bioluminescence.</title>
        <authorList>
            <person name="Tsai I.J."/>
        </authorList>
    </citation>
    <scope>NUCLEOTIDE SEQUENCE</scope>
    <source>
        <strain evidence="12">110903Hualien_Pintung</strain>
    </source>
</reference>
<dbReference type="EMBL" id="JACAZE010000006">
    <property type="protein sequence ID" value="KAF7313643.1"/>
    <property type="molecule type" value="Genomic_DNA"/>
</dbReference>
<dbReference type="GO" id="GO:0004177">
    <property type="term" value="F:aminopeptidase activity"/>
    <property type="evidence" value="ECO:0007669"/>
    <property type="project" value="UniProtKB-KW"/>
</dbReference>
<evidence type="ECO:0000256" key="5">
    <source>
        <dbReference type="ARBA" id="ARBA00022729"/>
    </source>
</evidence>
<dbReference type="EC" id="3.4.-.-" evidence="9"/>
<name>A0A8H6T9M3_MYCCL</name>
<keyword evidence="6 9" id="KW-0378">Hydrolase</keyword>